<dbReference type="SUPFAM" id="SSF54197">
    <property type="entry name" value="HIT-like"/>
    <property type="match status" value="2"/>
</dbReference>
<dbReference type="GO" id="GO:0033499">
    <property type="term" value="P:galactose catabolic process via UDP-galactose, Leloir pathway"/>
    <property type="evidence" value="ECO:0007669"/>
    <property type="project" value="TreeGrafter"/>
</dbReference>
<keyword evidence="10 12" id="KW-0119">Carbohydrate metabolism</keyword>
<dbReference type="InterPro" id="IPR036265">
    <property type="entry name" value="HIT-like_sf"/>
</dbReference>
<evidence type="ECO:0000313" key="16">
    <source>
        <dbReference type="Proteomes" id="UP001187531"/>
    </source>
</evidence>
<dbReference type="InterPro" id="IPR001937">
    <property type="entry name" value="GalP_UDPtransf1"/>
</dbReference>
<dbReference type="CDD" id="cd00608">
    <property type="entry name" value="GalT"/>
    <property type="match status" value="1"/>
</dbReference>
<keyword evidence="9 12" id="KW-0299">Galactose metabolism</keyword>
<reference evidence="15" key="1">
    <citation type="submission" date="2023-07" db="EMBL/GenBank/DDBJ databases">
        <title>Chromosome-level genome assembly of Artemia franciscana.</title>
        <authorList>
            <person name="Jo E."/>
        </authorList>
    </citation>
    <scope>NUCLEOTIDE SEQUENCE</scope>
    <source>
        <tissue evidence="15">Whole body</tissue>
    </source>
</reference>
<dbReference type="NCBIfam" id="NF008724">
    <property type="entry name" value="PRK11720.1"/>
    <property type="match status" value="1"/>
</dbReference>
<dbReference type="Pfam" id="PF01087">
    <property type="entry name" value="GalP_UDP_transf"/>
    <property type="match status" value="1"/>
</dbReference>
<evidence type="ECO:0000256" key="4">
    <source>
        <dbReference type="ARBA" id="ARBA00010951"/>
    </source>
</evidence>
<evidence type="ECO:0000256" key="12">
    <source>
        <dbReference type="RuleBase" id="RU000506"/>
    </source>
</evidence>
<evidence type="ECO:0000256" key="11">
    <source>
        <dbReference type="PIRSR" id="PIRSR000808-1"/>
    </source>
</evidence>
<dbReference type="GO" id="GO:0005737">
    <property type="term" value="C:cytoplasm"/>
    <property type="evidence" value="ECO:0007669"/>
    <property type="project" value="TreeGrafter"/>
</dbReference>
<dbReference type="FunFam" id="3.30.428.10:FF:000002">
    <property type="entry name" value="Galactose-1-phosphate uridylyltransferase"/>
    <property type="match status" value="1"/>
</dbReference>
<dbReference type="PANTHER" id="PTHR11943">
    <property type="entry name" value="GALACTOSE-1-PHOSPHATE URIDYLYLTRANSFERASE"/>
    <property type="match status" value="1"/>
</dbReference>
<keyword evidence="8" id="KW-0862">Zinc</keyword>
<evidence type="ECO:0000313" key="15">
    <source>
        <dbReference type="EMBL" id="KAK2702982.1"/>
    </source>
</evidence>
<dbReference type="PROSITE" id="PS00117">
    <property type="entry name" value="GAL_P_UDP_TRANSF_I"/>
    <property type="match status" value="1"/>
</dbReference>
<keyword evidence="16" id="KW-1185">Reference proteome</keyword>
<proteinExistence type="inferred from homology"/>
<comment type="pathway">
    <text evidence="3 12">Carbohydrate metabolism; galactose metabolism.</text>
</comment>
<dbReference type="GO" id="GO:0008270">
    <property type="term" value="F:zinc ion binding"/>
    <property type="evidence" value="ECO:0007669"/>
    <property type="project" value="InterPro"/>
</dbReference>
<evidence type="ECO:0000256" key="8">
    <source>
        <dbReference type="ARBA" id="ARBA00022833"/>
    </source>
</evidence>
<dbReference type="EMBL" id="JAVRJZ010000125">
    <property type="protein sequence ID" value="KAK2702982.1"/>
    <property type="molecule type" value="Genomic_DNA"/>
</dbReference>
<dbReference type="PIRSF" id="PIRSF000808">
    <property type="entry name" value="GalT"/>
    <property type="match status" value="1"/>
</dbReference>
<comment type="similarity">
    <text evidence="4 12">Belongs to the galactose-1-phosphate uridylyltransferase type 1 family.</text>
</comment>
<feature type="domain" description="Galactose-1-phosphate uridyl transferase C-terminal" evidence="14">
    <location>
        <begin position="183"/>
        <end position="347"/>
    </location>
</feature>
<evidence type="ECO:0000259" key="13">
    <source>
        <dbReference type="Pfam" id="PF01087"/>
    </source>
</evidence>
<feature type="domain" description="Galactose-1-phosphate uridyl transferase N-terminal" evidence="13">
    <location>
        <begin position="2"/>
        <end position="175"/>
    </location>
</feature>
<dbReference type="EC" id="2.7.7.12" evidence="12"/>
<dbReference type="InterPro" id="IPR019779">
    <property type="entry name" value="GalP_UDPtransf1_His-AS"/>
</dbReference>
<dbReference type="InterPro" id="IPR005849">
    <property type="entry name" value="GalP_Utransf_N"/>
</dbReference>
<comment type="caution">
    <text evidence="15">The sequence shown here is derived from an EMBL/GenBank/DDBJ whole genome shotgun (WGS) entry which is preliminary data.</text>
</comment>
<dbReference type="PANTHER" id="PTHR11943:SF1">
    <property type="entry name" value="GALACTOSE-1-PHOSPHATE URIDYLYLTRANSFERASE"/>
    <property type="match status" value="1"/>
</dbReference>
<comment type="cofactor">
    <cofactor evidence="2">
        <name>Zn(2+)</name>
        <dbReference type="ChEBI" id="CHEBI:29105"/>
    </cofactor>
</comment>
<evidence type="ECO:0000256" key="9">
    <source>
        <dbReference type="ARBA" id="ARBA00023144"/>
    </source>
</evidence>
<dbReference type="InterPro" id="IPR005850">
    <property type="entry name" value="GalP_Utransf_C"/>
</dbReference>
<sequence>MEFNATEHQHIRYNPLRGDWVLISPHRLQRPWSGKVDSLQEELLENDPKNPLSPGATRPNGAVNPHYESTYVFNNDFPALLQEVPEPDVDSGDPLFKIAGAKGSCRVLCFHPKSNITIPLMTVQEIKRIIDKWCEELQELGKHFTWVQIFENKGDQMGCSNPHPHCQIWSSSFLPNEPKLKDSNQKAYWQKYKSVMLLDYINRELERKERLVEFNDSWVCLVPYWAIWPFETMLLPRRHILRLTDLTEDERISLADIMKKLTIRYDNLFCTSFPYSMGWHGAPTGSLTSEDNSHWQLHAIYYPPLLRSATIRKFMVGYEMLAQPQRDLTAEQAADRLRSVSLTHYKFQS</sequence>
<evidence type="ECO:0000256" key="2">
    <source>
        <dbReference type="ARBA" id="ARBA00001947"/>
    </source>
</evidence>
<evidence type="ECO:0000259" key="14">
    <source>
        <dbReference type="Pfam" id="PF02744"/>
    </source>
</evidence>
<dbReference type="Pfam" id="PF02744">
    <property type="entry name" value="GalP_UDP_tr_C"/>
    <property type="match status" value="1"/>
</dbReference>
<dbReference type="Gene3D" id="3.30.428.10">
    <property type="entry name" value="HIT-like"/>
    <property type="match status" value="2"/>
</dbReference>
<gene>
    <name evidence="15" type="ORF">QYM36_018438</name>
</gene>
<protein>
    <recommendedName>
        <fullName evidence="12">Galactose-1-phosphate uridylyltransferase</fullName>
        <ecNumber evidence="12">2.7.7.12</ecNumber>
    </recommendedName>
</protein>
<organism evidence="15 16">
    <name type="scientific">Artemia franciscana</name>
    <name type="common">Brine shrimp</name>
    <name type="synonym">Artemia sanfranciscana</name>
    <dbReference type="NCBI Taxonomy" id="6661"/>
    <lineage>
        <taxon>Eukaryota</taxon>
        <taxon>Metazoa</taxon>
        <taxon>Ecdysozoa</taxon>
        <taxon>Arthropoda</taxon>
        <taxon>Crustacea</taxon>
        <taxon>Branchiopoda</taxon>
        <taxon>Anostraca</taxon>
        <taxon>Artemiidae</taxon>
        <taxon>Artemia</taxon>
    </lineage>
</organism>
<evidence type="ECO:0000256" key="1">
    <source>
        <dbReference type="ARBA" id="ARBA00001107"/>
    </source>
</evidence>
<evidence type="ECO:0000256" key="5">
    <source>
        <dbReference type="ARBA" id="ARBA00022679"/>
    </source>
</evidence>
<dbReference type="Proteomes" id="UP001187531">
    <property type="component" value="Unassembled WGS sequence"/>
</dbReference>
<comment type="catalytic activity">
    <reaction evidence="1 12">
        <text>alpha-D-galactose 1-phosphate + UDP-alpha-D-glucose = alpha-D-glucose 1-phosphate + UDP-alpha-D-galactose</text>
        <dbReference type="Rhea" id="RHEA:13989"/>
        <dbReference type="ChEBI" id="CHEBI:58336"/>
        <dbReference type="ChEBI" id="CHEBI:58601"/>
        <dbReference type="ChEBI" id="CHEBI:58885"/>
        <dbReference type="ChEBI" id="CHEBI:66914"/>
        <dbReference type="EC" id="2.7.7.12"/>
    </reaction>
</comment>
<feature type="active site" description="Tele-UMP-histidine intermediate" evidence="11">
    <location>
        <position position="165"/>
    </location>
</feature>
<keyword evidence="6 12" id="KW-0548">Nucleotidyltransferase</keyword>
<dbReference type="FunFam" id="3.30.428.10:FF:000001">
    <property type="entry name" value="Galactose-1-phosphate uridylyltransferase"/>
    <property type="match status" value="1"/>
</dbReference>
<evidence type="ECO:0000256" key="10">
    <source>
        <dbReference type="ARBA" id="ARBA00023277"/>
    </source>
</evidence>
<name>A0AA88HCW1_ARTSF</name>
<evidence type="ECO:0000256" key="6">
    <source>
        <dbReference type="ARBA" id="ARBA00022695"/>
    </source>
</evidence>
<dbReference type="NCBIfam" id="TIGR00209">
    <property type="entry name" value="galT_1"/>
    <property type="match status" value="1"/>
</dbReference>
<accession>A0AA88HCW1</accession>
<dbReference type="GO" id="GO:0008108">
    <property type="term" value="F:UDP-glucose:hexose-1-phosphate uridylyltransferase activity"/>
    <property type="evidence" value="ECO:0007669"/>
    <property type="project" value="UniProtKB-EC"/>
</dbReference>
<keyword evidence="5 12" id="KW-0808">Transferase</keyword>
<evidence type="ECO:0000256" key="3">
    <source>
        <dbReference type="ARBA" id="ARBA00004947"/>
    </source>
</evidence>
<evidence type="ECO:0000256" key="7">
    <source>
        <dbReference type="ARBA" id="ARBA00022723"/>
    </source>
</evidence>
<dbReference type="AlphaFoldDB" id="A0AA88HCW1"/>
<keyword evidence="7 12" id="KW-0479">Metal-binding</keyword>